<dbReference type="Pfam" id="PF09261">
    <property type="entry name" value="Alpha-mann_mid"/>
    <property type="match status" value="1"/>
</dbReference>
<dbReference type="InterPro" id="IPR011682">
    <property type="entry name" value="Glyco_hydro_38_C"/>
</dbReference>
<proteinExistence type="inferred from homology"/>
<dbReference type="Gene3D" id="3.20.110.10">
    <property type="entry name" value="Glycoside hydrolase 38, N terminal domain"/>
    <property type="match status" value="1"/>
</dbReference>
<sequence>MKNIHMIAHTHWDREWYFTTLDTQVLALKSFKEIFGALEENSKLNYHLDGQSSLMEDYLNLRGKDLNRVKKLIQEKRLFIGPWHTQPDLFNIGCESVFRNLKYGKTYAENMGHSMDVLYLPDTFGASAQLPQITKSFDINNIIIRRGYDDKYMGSVEMNWSALNGDRIKTAAMPFGYSLAHPERGGRHRNFDEQQLYIETFKLLEKIKSISSDENIMGPIGGDQVSIDSDFDKFVEKVNSIGKDNYILSSYEKYMDSINPNNNYEGEFRYPRYSRVHKSITSSRYDIKKINHDVEQFLIREVEPLMAFAKKKGISAPIEMLDKAWKLLLESHAHDSMGGCNSDATNKDVIMRCQQAQQIAHSLFNLIAKTMLHNLEEKDIFILVNGSNEEEITSTGNKIITDKENFKITDFEGKEMKFTINNQEKKQKPRQVLLTPEGEVETGVDEYYYINDIDMTKVEMKPLSYKIFKVSYDCLESDKLSETEIDQIENNLYKIIFEDGKLNLEDKVNNIIIKDFLSFENMSDDGDLYDYSSLRDEKEIIIKDFILKSVKVSNYKKIMNLQAKTRIPVSLKKDRTGRSNETKELIIDFSIVLSDELVRFKVDIDNSILDHRLRVVFNLGINTEFAVADLPFGFIKRENNHSLMNNWEGYTEFPINLEPMQNSVSIYNEDKSFTCFGKGVKEYQLVEDGVAITLFRSVGYIGKNDLHHRPGRASGRVMVAKDGQLQKKLTFEFSIGLNKEIDEKRISQLTERYLNDPLLYQKQELEKEIHRIDNFDIWLEKCEMDTEESLMIFESDLTFSGIDLVEDKVILRLYNPTENQIEISKEIKKRIVNALGKTIKKDKILAYDHINITY</sequence>
<dbReference type="InterPro" id="IPR011013">
    <property type="entry name" value="Gal_mutarotase_sf_dom"/>
</dbReference>
<dbReference type="EMBL" id="QUAJ01000006">
    <property type="protein sequence ID" value="REI42019.1"/>
    <property type="molecule type" value="Genomic_DNA"/>
</dbReference>
<keyword evidence="7" id="KW-1185">Reference proteome</keyword>
<keyword evidence="3" id="KW-0378">Hydrolase</keyword>
<dbReference type="SUPFAM" id="SSF88688">
    <property type="entry name" value="Families 57/38 glycoside transferase middle domain"/>
    <property type="match status" value="1"/>
</dbReference>
<protein>
    <recommendedName>
        <fullName evidence="5">Glycoside hydrolase family 38 central domain-containing protein</fullName>
    </recommendedName>
</protein>
<evidence type="ECO:0000256" key="3">
    <source>
        <dbReference type="ARBA" id="ARBA00022801"/>
    </source>
</evidence>
<dbReference type="Proteomes" id="UP000263486">
    <property type="component" value="Unassembled WGS sequence"/>
</dbReference>
<dbReference type="InterPro" id="IPR015341">
    <property type="entry name" value="Glyco_hydro_38_cen"/>
</dbReference>
<evidence type="ECO:0000313" key="6">
    <source>
        <dbReference type="EMBL" id="REI42019.1"/>
    </source>
</evidence>
<keyword evidence="4" id="KW-0326">Glycosidase</keyword>
<dbReference type="InterPro" id="IPR037094">
    <property type="entry name" value="Glyco_hydro_38_cen_sf"/>
</dbReference>
<name>A0ABX9KJ32_9FUSO</name>
<organism evidence="6 7">
    <name type="scientific">Psychrilyobacter piezotolerans</name>
    <dbReference type="NCBI Taxonomy" id="2293438"/>
    <lineage>
        <taxon>Bacteria</taxon>
        <taxon>Fusobacteriati</taxon>
        <taxon>Fusobacteriota</taxon>
        <taxon>Fusobacteriia</taxon>
        <taxon>Fusobacteriales</taxon>
        <taxon>Fusobacteriaceae</taxon>
        <taxon>Psychrilyobacter</taxon>
    </lineage>
</organism>
<dbReference type="SMART" id="SM00872">
    <property type="entry name" value="Alpha-mann_mid"/>
    <property type="match status" value="1"/>
</dbReference>
<dbReference type="Pfam" id="PF01074">
    <property type="entry name" value="Glyco_hydro_38N"/>
    <property type="match status" value="1"/>
</dbReference>
<dbReference type="Gene3D" id="2.70.98.30">
    <property type="entry name" value="Golgi alpha-mannosidase II, domain 4"/>
    <property type="match status" value="1"/>
</dbReference>
<evidence type="ECO:0000259" key="5">
    <source>
        <dbReference type="SMART" id="SM00872"/>
    </source>
</evidence>
<evidence type="ECO:0000256" key="4">
    <source>
        <dbReference type="ARBA" id="ARBA00023295"/>
    </source>
</evidence>
<feature type="domain" description="Glycoside hydrolase family 38 central" evidence="5">
    <location>
        <begin position="275"/>
        <end position="353"/>
    </location>
</feature>
<dbReference type="Gene3D" id="1.20.1270.50">
    <property type="entry name" value="Glycoside hydrolase family 38, central domain"/>
    <property type="match status" value="1"/>
</dbReference>
<dbReference type="SUPFAM" id="SSF74650">
    <property type="entry name" value="Galactose mutarotase-like"/>
    <property type="match status" value="1"/>
</dbReference>
<evidence type="ECO:0000256" key="1">
    <source>
        <dbReference type="ARBA" id="ARBA00009792"/>
    </source>
</evidence>
<comment type="similarity">
    <text evidence="1">Belongs to the glycosyl hydrolase 38 family.</text>
</comment>
<dbReference type="SUPFAM" id="SSF88713">
    <property type="entry name" value="Glycoside hydrolase/deacetylase"/>
    <property type="match status" value="1"/>
</dbReference>
<dbReference type="InterPro" id="IPR027291">
    <property type="entry name" value="Glyco_hydro_38_N_sf"/>
</dbReference>
<dbReference type="PANTHER" id="PTHR46017:SF2">
    <property type="entry name" value="MANNOSYLGLYCERATE HYDROLASE"/>
    <property type="match status" value="1"/>
</dbReference>
<dbReference type="InterPro" id="IPR000602">
    <property type="entry name" value="Glyco_hydro_38_N"/>
</dbReference>
<dbReference type="PANTHER" id="PTHR46017">
    <property type="entry name" value="ALPHA-MANNOSIDASE 2C1"/>
    <property type="match status" value="1"/>
</dbReference>
<dbReference type="InterPro" id="IPR028995">
    <property type="entry name" value="Glyco_hydro_57/38_cen_sf"/>
</dbReference>
<evidence type="ECO:0000313" key="7">
    <source>
        <dbReference type="Proteomes" id="UP000263486"/>
    </source>
</evidence>
<comment type="caution">
    <text evidence="6">The sequence shown here is derived from an EMBL/GenBank/DDBJ whole genome shotgun (WGS) entry which is preliminary data.</text>
</comment>
<dbReference type="InterPro" id="IPR011330">
    <property type="entry name" value="Glyco_hydro/deAcase_b/a-brl"/>
</dbReference>
<dbReference type="RefSeq" id="WP_114641703.1">
    <property type="nucleotide sequence ID" value="NZ_JAACIO010000007.1"/>
</dbReference>
<gene>
    <name evidence="6" type="ORF">DYH56_04670</name>
</gene>
<reference evidence="6 7" key="1">
    <citation type="submission" date="2018-08" db="EMBL/GenBank/DDBJ databases">
        <title>Draft genome sequence of Psychrilyobacter sp. strain SD5 isolated from Black Sea water.</title>
        <authorList>
            <person name="Yadav S."/>
            <person name="Villanueva L."/>
            <person name="Damste J.S.S."/>
        </authorList>
    </citation>
    <scope>NUCLEOTIDE SEQUENCE [LARGE SCALE GENOMIC DNA]</scope>
    <source>
        <strain evidence="6 7">SD5</strain>
    </source>
</reference>
<dbReference type="Pfam" id="PF07748">
    <property type="entry name" value="Glyco_hydro_38C"/>
    <property type="match status" value="1"/>
</dbReference>
<evidence type="ECO:0000256" key="2">
    <source>
        <dbReference type="ARBA" id="ARBA00022723"/>
    </source>
</evidence>
<keyword evidence="2" id="KW-0479">Metal-binding</keyword>
<accession>A0ABX9KJ32</accession>